<name>A0A1X0R0I5_RHIZD</name>
<keyword evidence="1" id="KW-0732">Signal</keyword>
<dbReference type="InterPro" id="IPR017853">
    <property type="entry name" value="GH"/>
</dbReference>
<dbReference type="SUPFAM" id="SSF51445">
    <property type="entry name" value="(Trans)glycosidases"/>
    <property type="match status" value="1"/>
</dbReference>
<feature type="signal peptide" evidence="1">
    <location>
        <begin position="1"/>
        <end position="22"/>
    </location>
</feature>
<dbReference type="GO" id="GO:0005576">
    <property type="term" value="C:extracellular region"/>
    <property type="evidence" value="ECO:0007669"/>
    <property type="project" value="TreeGrafter"/>
</dbReference>
<accession>A0A1X0R0I5</accession>
<dbReference type="InterPro" id="IPR029070">
    <property type="entry name" value="Chitinase_insertion_sf"/>
</dbReference>
<evidence type="ECO:0000313" key="3">
    <source>
        <dbReference type="EMBL" id="ORE05522.1"/>
    </source>
</evidence>
<feature type="chain" id="PRO_5012574913" evidence="1">
    <location>
        <begin position="23"/>
        <end position="381"/>
    </location>
</feature>
<dbReference type="PANTHER" id="PTHR11177:SF392">
    <property type="entry name" value="HAP41P"/>
    <property type="match status" value="1"/>
</dbReference>
<proteinExistence type="predicted"/>
<evidence type="ECO:0000259" key="2">
    <source>
        <dbReference type="PROSITE" id="PS51910"/>
    </source>
</evidence>
<protein>
    <submittedName>
        <fullName evidence="3">Glycoside hydrolase</fullName>
    </submittedName>
</protein>
<dbReference type="SMART" id="SM00636">
    <property type="entry name" value="Glyco_18"/>
    <property type="match status" value="1"/>
</dbReference>
<keyword evidence="3" id="KW-0378">Hydrolase</keyword>
<sequence length="381" mass="41889">MILNLFLGAVIGVASLVGAANAVISGADKKPVVIGYYPNLTKIDFSKFTHIHYAFAIMANGPVPVWGNPQKANAQLTKLVTMAHKHKVKVLPSIGGWTGSITFRYKTDGIDIDWEYPGRQGEGCNEVNEEHDVKNFLTLLKELRQAMDGEFGVGKKEISAAVYIHPFNSSVPEMAKILDRANIMTYDINGPWSLRTGANAPLYAPRGQDSVDSSVNAWIEAGMPRHKIAVGLALYGRSAIAKVNMLRTKKINQNQVQGQISQGDKTDVFFQSSFCPLIPGGLSGTWRFHSLLSQHVLKSPLEANKPWARVWDAVTSTPWLFNSKTKIFISYDDPRSLALKTCYALQKNLAGVMIWSIDQDSKGNDLLNAIHNSIKTTNASC</sequence>
<reference evidence="3" key="1">
    <citation type="journal article" date="2016" name="Proc. Natl. Acad. Sci. U.S.A.">
        <title>Lipid metabolic changes in an early divergent fungus govern the establishment of a mutualistic symbiosis with endobacteria.</title>
        <authorList>
            <person name="Lastovetsky O.A."/>
            <person name="Gaspar M.L."/>
            <person name="Mondo S.J."/>
            <person name="LaButti K.M."/>
            <person name="Sandor L."/>
            <person name="Grigoriev I.V."/>
            <person name="Henry S.A."/>
            <person name="Pawlowska T.E."/>
        </authorList>
    </citation>
    <scope>NUCLEOTIDE SEQUENCE [LARGE SCALE GENOMIC DNA]</scope>
    <source>
        <strain evidence="3">ATCC 52814</strain>
    </source>
</reference>
<feature type="domain" description="GH18" evidence="2">
    <location>
        <begin position="19"/>
        <end position="377"/>
    </location>
</feature>
<dbReference type="AlphaFoldDB" id="A0A1X0R0I5"/>
<organism evidence="3">
    <name type="scientific">Rhizopus microsporus var. microsporus</name>
    <dbReference type="NCBI Taxonomy" id="86635"/>
    <lineage>
        <taxon>Eukaryota</taxon>
        <taxon>Fungi</taxon>
        <taxon>Fungi incertae sedis</taxon>
        <taxon>Mucoromycota</taxon>
        <taxon>Mucoromycotina</taxon>
        <taxon>Mucoromycetes</taxon>
        <taxon>Mucorales</taxon>
        <taxon>Mucorineae</taxon>
        <taxon>Rhizopodaceae</taxon>
        <taxon>Rhizopus</taxon>
    </lineage>
</organism>
<dbReference type="InterPro" id="IPR050314">
    <property type="entry name" value="Glycosyl_Hydrlase_18"/>
</dbReference>
<dbReference type="PROSITE" id="PS51910">
    <property type="entry name" value="GH18_2"/>
    <property type="match status" value="1"/>
</dbReference>
<evidence type="ECO:0000256" key="1">
    <source>
        <dbReference type="SAM" id="SignalP"/>
    </source>
</evidence>
<dbReference type="OrthoDB" id="76388at2759"/>
<dbReference type="EMBL" id="KV921943">
    <property type="protein sequence ID" value="ORE05522.1"/>
    <property type="molecule type" value="Genomic_DNA"/>
</dbReference>
<dbReference type="Gene3D" id="3.10.50.10">
    <property type="match status" value="1"/>
</dbReference>
<dbReference type="Pfam" id="PF00704">
    <property type="entry name" value="Glyco_hydro_18"/>
    <property type="match status" value="1"/>
</dbReference>
<dbReference type="Gene3D" id="3.20.20.80">
    <property type="entry name" value="Glycosidases"/>
    <property type="match status" value="1"/>
</dbReference>
<dbReference type="PANTHER" id="PTHR11177">
    <property type="entry name" value="CHITINASE"/>
    <property type="match status" value="1"/>
</dbReference>
<gene>
    <name evidence="3" type="ORF">BCV72DRAFT_209200</name>
</gene>
<dbReference type="VEuPathDB" id="FungiDB:BCV72DRAFT_209200"/>
<dbReference type="Proteomes" id="UP000242414">
    <property type="component" value="Unassembled WGS sequence"/>
</dbReference>
<dbReference type="InterPro" id="IPR011583">
    <property type="entry name" value="Chitinase_II/V-like_cat"/>
</dbReference>
<dbReference type="InterPro" id="IPR001223">
    <property type="entry name" value="Glyco_hydro18_cat"/>
</dbReference>
<dbReference type="GO" id="GO:0006032">
    <property type="term" value="P:chitin catabolic process"/>
    <property type="evidence" value="ECO:0007669"/>
    <property type="project" value="TreeGrafter"/>
</dbReference>
<dbReference type="SUPFAM" id="SSF54556">
    <property type="entry name" value="Chitinase insertion domain"/>
    <property type="match status" value="1"/>
</dbReference>
<dbReference type="GO" id="GO:0004568">
    <property type="term" value="F:chitinase activity"/>
    <property type="evidence" value="ECO:0007669"/>
    <property type="project" value="TreeGrafter"/>
</dbReference>
<dbReference type="GO" id="GO:0005975">
    <property type="term" value="P:carbohydrate metabolic process"/>
    <property type="evidence" value="ECO:0007669"/>
    <property type="project" value="InterPro"/>
</dbReference>
<dbReference type="GO" id="GO:0008061">
    <property type="term" value="F:chitin binding"/>
    <property type="evidence" value="ECO:0007669"/>
    <property type="project" value="InterPro"/>
</dbReference>